<keyword evidence="2" id="KW-0464">Manganese</keyword>
<proteinExistence type="predicted"/>
<name>A0AB39HXF2_9BACI</name>
<dbReference type="PIRSF" id="PIRSF005962">
    <property type="entry name" value="Pept_M20D_amidohydro"/>
    <property type="match status" value="1"/>
</dbReference>
<keyword evidence="1" id="KW-0378">Hydrolase</keyword>
<dbReference type="Gene3D" id="3.40.630.10">
    <property type="entry name" value="Zn peptidases"/>
    <property type="match status" value="1"/>
</dbReference>
<reference evidence="4" key="1">
    <citation type="submission" date="2024-07" db="EMBL/GenBank/DDBJ databases">
        <title>Halotolerant mesophilic bacterium Ornithinibacillus sp. 4-3, sp. nov., isolated from soil.</title>
        <authorList>
            <person name="Sidarenka A.V."/>
            <person name="Guliayeva D.E."/>
            <person name="Leanovich S.I."/>
            <person name="Hileuskaya K.S."/>
            <person name="Akhremchuk A.E."/>
            <person name="Sikolenko M.A."/>
            <person name="Valentovich L.N."/>
        </authorList>
    </citation>
    <scope>NUCLEOTIDE SEQUENCE</scope>
    <source>
        <strain evidence="4">4-3</strain>
    </source>
</reference>
<dbReference type="EMBL" id="CP162599">
    <property type="protein sequence ID" value="XDK34423.1"/>
    <property type="molecule type" value="Genomic_DNA"/>
</dbReference>
<dbReference type="Pfam" id="PF01546">
    <property type="entry name" value="Peptidase_M20"/>
    <property type="match status" value="1"/>
</dbReference>
<protein>
    <submittedName>
        <fullName evidence="4">M20 aminoacylase family protein</fullName>
    </submittedName>
</protein>
<dbReference type="CDD" id="cd05666">
    <property type="entry name" value="M20_Acy1-like"/>
    <property type="match status" value="1"/>
</dbReference>
<accession>A0AB39HXF2</accession>
<feature type="binding site" evidence="2">
    <location>
        <position position="97"/>
    </location>
    <ligand>
        <name>Mn(2+)</name>
        <dbReference type="ChEBI" id="CHEBI:29035"/>
        <label>2</label>
    </ligand>
</feature>
<sequence length="385" mass="42306">MSNENFKQELITWRHYLHAHPESAFEEENTARFVAEKLLEMGYEIVTGIGKTGVVGTLKNGTGTGIIGIRADMDALNIHEKTDLPYASEYPGKMHACGHDGHVTTALGAAKLLADNKNFNGTVRFIFQPAEEHGEGALAMLKDGLLEKFPMDELYGLHNKPNLPEGEIHSKIGPIMASEDNFEIRIKGKGGHASTPNMGVDPLVTASEIILALQTIVSRNIDPIDQAVISCTEIHTDGAVNVIPTNVIITGDCRSYKPEVQSIIKERMQAISENICKSNGATCEFTFRNSFSPTVNWEECHLTAIQAATNILGKENVVDQAQQVMGSEDFGYFLNKIPGCYVFLGGKREGKGVYPLHHAQYDYNDDNLVRGAEFFAEIVRLKLPS</sequence>
<gene>
    <name evidence="4" type="ORF">AB4Y30_08765</name>
</gene>
<evidence type="ECO:0000259" key="3">
    <source>
        <dbReference type="Pfam" id="PF07687"/>
    </source>
</evidence>
<evidence type="ECO:0000313" key="4">
    <source>
        <dbReference type="EMBL" id="XDK34423.1"/>
    </source>
</evidence>
<dbReference type="AlphaFoldDB" id="A0AB39HXF2"/>
<feature type="binding site" evidence="2">
    <location>
        <position position="357"/>
    </location>
    <ligand>
        <name>Mn(2+)</name>
        <dbReference type="ChEBI" id="CHEBI:29035"/>
        <label>2</label>
    </ligand>
</feature>
<dbReference type="SUPFAM" id="SSF53187">
    <property type="entry name" value="Zn-dependent exopeptidases"/>
    <property type="match status" value="1"/>
</dbReference>
<dbReference type="NCBIfam" id="TIGR01891">
    <property type="entry name" value="amidohydrolases"/>
    <property type="match status" value="1"/>
</dbReference>
<comment type="cofactor">
    <cofactor evidence="2">
        <name>Mn(2+)</name>
        <dbReference type="ChEBI" id="CHEBI:29035"/>
    </cofactor>
    <text evidence="2">The Mn(2+) ion enhances activity.</text>
</comment>
<dbReference type="PANTHER" id="PTHR11014:SF63">
    <property type="entry name" value="METALLOPEPTIDASE, PUTATIVE (AFU_ORTHOLOGUE AFUA_6G09600)-RELATED"/>
    <property type="match status" value="1"/>
</dbReference>
<feature type="binding site" evidence="2">
    <location>
        <position position="99"/>
    </location>
    <ligand>
        <name>Mn(2+)</name>
        <dbReference type="ChEBI" id="CHEBI:29035"/>
        <label>2</label>
    </ligand>
</feature>
<dbReference type="RefSeq" id="WP_368655094.1">
    <property type="nucleotide sequence ID" value="NZ_CP162599.1"/>
</dbReference>
<evidence type="ECO:0000256" key="2">
    <source>
        <dbReference type="PIRSR" id="PIRSR005962-1"/>
    </source>
</evidence>
<dbReference type="PANTHER" id="PTHR11014">
    <property type="entry name" value="PEPTIDASE M20 FAMILY MEMBER"/>
    <property type="match status" value="1"/>
</dbReference>
<dbReference type="GO" id="GO:0019877">
    <property type="term" value="P:diaminopimelate biosynthetic process"/>
    <property type="evidence" value="ECO:0007669"/>
    <property type="project" value="UniProtKB-ARBA"/>
</dbReference>
<feature type="binding site" evidence="2">
    <location>
        <position position="132"/>
    </location>
    <ligand>
        <name>Mn(2+)</name>
        <dbReference type="ChEBI" id="CHEBI:29035"/>
        <label>2</label>
    </ligand>
</feature>
<evidence type="ECO:0000256" key="1">
    <source>
        <dbReference type="ARBA" id="ARBA00022801"/>
    </source>
</evidence>
<dbReference type="Gene3D" id="3.30.70.360">
    <property type="match status" value="1"/>
</dbReference>
<dbReference type="InterPro" id="IPR002933">
    <property type="entry name" value="Peptidase_M20"/>
</dbReference>
<dbReference type="GO" id="GO:0046872">
    <property type="term" value="F:metal ion binding"/>
    <property type="evidence" value="ECO:0007669"/>
    <property type="project" value="UniProtKB-KW"/>
</dbReference>
<dbReference type="InterPro" id="IPR036264">
    <property type="entry name" value="Bact_exopeptidase_dim_dom"/>
</dbReference>
<dbReference type="SUPFAM" id="SSF55031">
    <property type="entry name" value="Bacterial exopeptidase dimerisation domain"/>
    <property type="match status" value="1"/>
</dbReference>
<organism evidence="4">
    <name type="scientific">Ornithinibacillus sp. 4-3</name>
    <dbReference type="NCBI Taxonomy" id="3231488"/>
    <lineage>
        <taxon>Bacteria</taxon>
        <taxon>Bacillati</taxon>
        <taxon>Bacillota</taxon>
        <taxon>Bacilli</taxon>
        <taxon>Bacillales</taxon>
        <taxon>Bacillaceae</taxon>
        <taxon>Ornithinibacillus</taxon>
    </lineage>
</organism>
<keyword evidence="2" id="KW-0479">Metal-binding</keyword>
<dbReference type="GO" id="GO:0050118">
    <property type="term" value="F:N-acetyldiaminopimelate deacetylase activity"/>
    <property type="evidence" value="ECO:0007669"/>
    <property type="project" value="UniProtKB-ARBA"/>
</dbReference>
<dbReference type="InterPro" id="IPR017439">
    <property type="entry name" value="Amidohydrolase"/>
</dbReference>
<feature type="binding site" evidence="2">
    <location>
        <position position="158"/>
    </location>
    <ligand>
        <name>Mn(2+)</name>
        <dbReference type="ChEBI" id="CHEBI:29035"/>
        <label>2</label>
    </ligand>
</feature>
<dbReference type="InterPro" id="IPR011650">
    <property type="entry name" value="Peptidase_M20_dimer"/>
</dbReference>
<feature type="domain" description="Peptidase M20 dimerisation" evidence="3">
    <location>
        <begin position="182"/>
        <end position="277"/>
    </location>
</feature>
<dbReference type="Pfam" id="PF07687">
    <property type="entry name" value="M20_dimer"/>
    <property type="match status" value="1"/>
</dbReference>
<dbReference type="FunFam" id="3.30.70.360:FF:000001">
    <property type="entry name" value="N-acetyldiaminopimelate deacetylase"/>
    <property type="match status" value="1"/>
</dbReference>